<dbReference type="EMBL" id="JABSXK010000001">
    <property type="protein sequence ID" value="NRV12169.1"/>
    <property type="molecule type" value="Genomic_DNA"/>
</dbReference>
<dbReference type="SUPFAM" id="SSF69360">
    <property type="entry name" value="Cell wall binding repeat"/>
    <property type="match status" value="1"/>
</dbReference>
<evidence type="ECO:0000256" key="2">
    <source>
        <dbReference type="PROSITE-ProRule" id="PRU00591"/>
    </source>
</evidence>
<dbReference type="PROSITE" id="PS51170">
    <property type="entry name" value="CW"/>
    <property type="match status" value="3"/>
</dbReference>
<feature type="repeat" description="Cell wall-binding" evidence="2">
    <location>
        <begin position="461"/>
        <end position="480"/>
    </location>
</feature>
<dbReference type="Pfam" id="PF01473">
    <property type="entry name" value="Choline_bind_1"/>
    <property type="match status" value="1"/>
</dbReference>
<feature type="repeat" description="Cell wall-binding" evidence="2">
    <location>
        <begin position="481"/>
        <end position="500"/>
    </location>
</feature>
<evidence type="ECO:0000313" key="5">
    <source>
        <dbReference type="Proteomes" id="UP000821656"/>
    </source>
</evidence>
<sequence>MKRRTNKIKSVLALAAIVSVTGSMQVKAETYPRIPSEEGTIYEAAAYKDGKFYIKGETKEAENEGAYYLNGDKYTEINDIDIEREVYRTYLDKYIEMNYGDYYLDMSNGELSENNLIEDNIDNAYLALSRKIRKNTKGRYSGISLKNDLVEIPNAKFGKSWYFTNYDGYNIYTDSEGNYIDADYNLGKIKVATTSSNIITLTNTMDKKEGTRVYVSELNVLGQDADYIYRTAKITIESDEIISKIDGIDVNAGNAFDTSENDGKTVSFLAIQKISKEQAEDKIDGANYAKNTVTYVLSGTDGTSVSLLDGAKISVAGGYIVEYIKDSGTITIQTISLYEERGNQNYVYAYNIDPEEIKNIDIDKNGNLWKVENGIVYKFDNYSEWDKIYKVDGSMDNLSVYDENHMIIWSEDVDVYSIKSEDTEEIKVEGSGPEEILAKKLGWIMNTDGSWSYNKPEYIKATGWLYDENKWYYLNSFGIMQTGWINENSKWYHLSENGAMKTGWLNESGKWYYLNTSGEMLYDTTVDGYKLGINGDLIQ</sequence>
<evidence type="ECO:0000256" key="1">
    <source>
        <dbReference type="ARBA" id="ARBA00022737"/>
    </source>
</evidence>
<dbReference type="RefSeq" id="WP_077306455.1">
    <property type="nucleotide sequence ID" value="NZ_CP016090.1"/>
</dbReference>
<name>A0A9Q5GLT2_CLOBE</name>
<dbReference type="InterPro" id="IPR018337">
    <property type="entry name" value="Cell_wall/Cho-bd_repeat"/>
</dbReference>
<comment type="caution">
    <text evidence="4">The sequence shown here is derived from an EMBL/GenBank/DDBJ whole genome shotgun (WGS) entry which is preliminary data.</text>
</comment>
<accession>A0A9Q5GLT2</accession>
<dbReference type="AlphaFoldDB" id="A0A9Q5GLT2"/>
<gene>
    <name evidence="4" type="ORF">DFH45_005132</name>
</gene>
<keyword evidence="1" id="KW-0677">Repeat</keyword>
<evidence type="ECO:0000313" key="4">
    <source>
        <dbReference type="EMBL" id="NRV12169.1"/>
    </source>
</evidence>
<dbReference type="Pfam" id="PF19127">
    <property type="entry name" value="Choline_bind_3"/>
    <property type="match status" value="1"/>
</dbReference>
<reference evidence="4" key="1">
    <citation type="submission" date="2020-05" db="EMBL/GenBank/DDBJ databases">
        <title>Genomic insights into acetone-butanol-ethanol (ABE) fermentation by sequencing solventogenic clostridia strains.</title>
        <authorList>
            <person name="Brown S."/>
        </authorList>
    </citation>
    <scope>NUCLEOTIDE SEQUENCE</scope>
    <source>
        <strain evidence="4">DJ126</strain>
    </source>
</reference>
<dbReference type="Gene3D" id="2.10.270.10">
    <property type="entry name" value="Cholin Binding"/>
    <property type="match status" value="1"/>
</dbReference>
<proteinExistence type="predicted"/>
<dbReference type="Proteomes" id="UP000821656">
    <property type="component" value="Unassembled WGS sequence"/>
</dbReference>
<feature type="signal peptide" evidence="3">
    <location>
        <begin position="1"/>
        <end position="28"/>
    </location>
</feature>
<protein>
    <submittedName>
        <fullName evidence="4">Glucan-binding YG repeat protein</fullName>
    </submittedName>
</protein>
<evidence type="ECO:0000256" key="3">
    <source>
        <dbReference type="SAM" id="SignalP"/>
    </source>
</evidence>
<organism evidence="4 5">
    <name type="scientific">Clostridium beijerinckii</name>
    <name type="common">Clostridium MP</name>
    <dbReference type="NCBI Taxonomy" id="1520"/>
    <lineage>
        <taxon>Bacteria</taxon>
        <taxon>Bacillati</taxon>
        <taxon>Bacillota</taxon>
        <taxon>Clostridia</taxon>
        <taxon>Eubacteriales</taxon>
        <taxon>Clostridiaceae</taxon>
        <taxon>Clostridium</taxon>
    </lineage>
</organism>
<feature type="repeat" description="Cell wall-binding" evidence="2">
    <location>
        <begin position="501"/>
        <end position="520"/>
    </location>
</feature>
<feature type="chain" id="PRO_5043273689" evidence="3">
    <location>
        <begin position="29"/>
        <end position="539"/>
    </location>
</feature>
<keyword evidence="3" id="KW-0732">Signal</keyword>